<reference evidence="2" key="1">
    <citation type="submission" date="2017-09" db="EMBL/GenBank/DDBJ databases">
        <title>Depth-based differentiation of microbial function through sediment-hosted aquifers and enrichment of novel symbionts in the deep terrestrial subsurface.</title>
        <authorList>
            <person name="Probst A.J."/>
            <person name="Ladd B."/>
            <person name="Jarett J.K."/>
            <person name="Geller-Mcgrath D.E."/>
            <person name="Sieber C.M.K."/>
            <person name="Emerson J.B."/>
            <person name="Anantharaman K."/>
            <person name="Thomas B.C."/>
            <person name="Malmstrom R."/>
            <person name="Stieglmeier M."/>
            <person name="Klingl A."/>
            <person name="Woyke T."/>
            <person name="Ryan C.M."/>
            <person name="Banfield J.F."/>
        </authorList>
    </citation>
    <scope>NUCLEOTIDE SEQUENCE [LARGE SCALE GENOMIC DNA]</scope>
</reference>
<protein>
    <recommendedName>
        <fullName evidence="3">Antitoxin</fullName>
    </recommendedName>
</protein>
<dbReference type="Proteomes" id="UP000229526">
    <property type="component" value="Unassembled WGS sequence"/>
</dbReference>
<name>A0A2H0UKJ1_9BACT</name>
<evidence type="ECO:0000313" key="2">
    <source>
        <dbReference type="Proteomes" id="UP000229526"/>
    </source>
</evidence>
<gene>
    <name evidence="1" type="ORF">COU11_03470</name>
</gene>
<comment type="caution">
    <text evidence="1">The sequence shown here is derived from an EMBL/GenBank/DDBJ whole genome shotgun (WGS) entry which is preliminary data.</text>
</comment>
<accession>A0A2H0UKJ1</accession>
<dbReference type="EMBL" id="PFBD01000023">
    <property type="protein sequence ID" value="PIR86923.1"/>
    <property type="molecule type" value="Genomic_DNA"/>
</dbReference>
<dbReference type="AlphaFoldDB" id="A0A2H0UKJ1"/>
<sequence>MKYIKLDAEEKKIEKDFAAGKYKPVKNLKKEMARYQAVARETLNKTRSINIRISNRSLQRLKAAAIREGLPYQTLISSILHKYSEGRDIPANSETVAGRSRGGRG</sequence>
<organism evidence="1 2">
    <name type="scientific">Candidatus Harrisonbacteria bacterium CG10_big_fil_rev_8_21_14_0_10_49_15</name>
    <dbReference type="NCBI Taxonomy" id="1974587"/>
    <lineage>
        <taxon>Bacteria</taxon>
        <taxon>Candidatus Harrisoniibacteriota</taxon>
    </lineage>
</organism>
<evidence type="ECO:0008006" key="3">
    <source>
        <dbReference type="Google" id="ProtNLM"/>
    </source>
</evidence>
<evidence type="ECO:0000313" key="1">
    <source>
        <dbReference type="EMBL" id="PIR86923.1"/>
    </source>
</evidence>
<proteinExistence type="predicted"/>